<dbReference type="GeneID" id="28252323"/>
<organism evidence="11 12">
    <name type="scientific">Tritonibacter mobilis F1926</name>
    <dbReference type="NCBI Taxonomy" id="1265309"/>
    <lineage>
        <taxon>Bacteria</taxon>
        <taxon>Pseudomonadati</taxon>
        <taxon>Pseudomonadota</taxon>
        <taxon>Alphaproteobacteria</taxon>
        <taxon>Rhodobacterales</taxon>
        <taxon>Paracoccaceae</taxon>
        <taxon>Tritonibacter</taxon>
    </lineage>
</organism>
<keyword evidence="9 10" id="KW-0472">Membrane</keyword>
<evidence type="ECO:0000313" key="12">
    <source>
        <dbReference type="Proteomes" id="UP000013243"/>
    </source>
</evidence>
<feature type="transmembrane region" description="Helical" evidence="10">
    <location>
        <begin position="58"/>
        <end position="77"/>
    </location>
</feature>
<dbReference type="InterPro" id="IPR000701">
    <property type="entry name" value="SuccDH_FuR_B_TM-su"/>
</dbReference>
<evidence type="ECO:0000256" key="8">
    <source>
        <dbReference type="ARBA" id="ARBA00023004"/>
    </source>
</evidence>
<dbReference type="KEGG" id="rmb:K529_020770"/>
<comment type="subcellular location">
    <subcellularLocation>
        <location evidence="3">Membrane</location>
    </subcellularLocation>
</comment>
<accession>A0A1B1A9E4</accession>
<feature type="transmembrane region" description="Helical" evidence="10">
    <location>
        <begin position="31"/>
        <end position="52"/>
    </location>
</feature>
<sequence>MNYLTDRKRAEGLGAGGAGTHHHWQMMVSSILLVFLVPAFVITFGLGLGGTYEEVLAYYGRPVPAIITGLTLVVGIIHLMREAQVAVEDYMHGLAEKLTLIAVAAFSYTMIAAGLFALVKLAL</sequence>
<keyword evidence="6" id="KW-0479">Metal-binding</keyword>
<evidence type="ECO:0000256" key="9">
    <source>
        <dbReference type="ARBA" id="ARBA00023136"/>
    </source>
</evidence>
<feature type="transmembrane region" description="Helical" evidence="10">
    <location>
        <begin position="98"/>
        <end position="119"/>
    </location>
</feature>
<dbReference type="EMBL" id="CP015231">
    <property type="protein sequence ID" value="ANP43193.1"/>
    <property type="molecule type" value="Genomic_DNA"/>
</dbReference>
<reference evidence="11 12" key="1">
    <citation type="journal article" date="2016" name="ISME J.">
        <title>Global occurrence and heterogeneity of the Roseobacter-clade species Ruegeria mobilis.</title>
        <authorList>
            <person name="Sonnenschein E."/>
            <person name="Gram L."/>
        </authorList>
    </citation>
    <scope>NUCLEOTIDE SEQUENCE [LARGE SCALE GENOMIC DNA]</scope>
    <source>
        <strain evidence="11 12">F1926</strain>
        <plasmid evidence="11 12">unnamed1</plasmid>
    </source>
</reference>
<comment type="function">
    <text evidence="2">Membrane-anchoring subunit of succinate dehydrogenase (SDH).</text>
</comment>
<keyword evidence="8" id="KW-0408">Iron</keyword>
<evidence type="ECO:0000256" key="6">
    <source>
        <dbReference type="ARBA" id="ARBA00022723"/>
    </source>
</evidence>
<evidence type="ECO:0000256" key="2">
    <source>
        <dbReference type="ARBA" id="ARBA00004050"/>
    </source>
</evidence>
<dbReference type="SUPFAM" id="SSF81343">
    <property type="entry name" value="Fumarate reductase respiratory complex transmembrane subunits"/>
    <property type="match status" value="1"/>
</dbReference>
<dbReference type="OrthoDB" id="9809280at2"/>
<dbReference type="Proteomes" id="UP000013243">
    <property type="component" value="Plasmid unnamed1"/>
</dbReference>
<evidence type="ECO:0000256" key="5">
    <source>
        <dbReference type="ARBA" id="ARBA00022692"/>
    </source>
</evidence>
<evidence type="ECO:0000256" key="3">
    <source>
        <dbReference type="ARBA" id="ARBA00004370"/>
    </source>
</evidence>
<dbReference type="GO" id="GO:0016020">
    <property type="term" value="C:membrane"/>
    <property type="evidence" value="ECO:0007669"/>
    <property type="project" value="UniProtKB-SubCell"/>
</dbReference>
<protein>
    <submittedName>
        <fullName evidence="11">Succinate dehydrogenase</fullName>
    </submittedName>
</protein>
<geneLocation type="plasmid" evidence="11 12">
    <name>unnamed1</name>
</geneLocation>
<dbReference type="Gene3D" id="1.20.1300.10">
    <property type="entry name" value="Fumarate reductase/succinate dehydrogenase, transmembrane subunit"/>
    <property type="match status" value="1"/>
</dbReference>
<evidence type="ECO:0000256" key="10">
    <source>
        <dbReference type="SAM" id="Phobius"/>
    </source>
</evidence>
<dbReference type="InterPro" id="IPR034804">
    <property type="entry name" value="SQR/QFR_C/D"/>
</dbReference>
<keyword evidence="7 10" id="KW-1133">Transmembrane helix</keyword>
<dbReference type="AlphaFoldDB" id="A0A1B1A9E4"/>
<proteinExistence type="predicted"/>
<dbReference type="CDD" id="cd03495">
    <property type="entry name" value="SQR_TypeC_SdhD_like"/>
    <property type="match status" value="1"/>
</dbReference>
<gene>
    <name evidence="11" type="ORF">K529_020770</name>
</gene>
<evidence type="ECO:0000256" key="1">
    <source>
        <dbReference type="ARBA" id="ARBA00001971"/>
    </source>
</evidence>
<evidence type="ECO:0000256" key="4">
    <source>
        <dbReference type="ARBA" id="ARBA00022617"/>
    </source>
</evidence>
<keyword evidence="11" id="KW-0614">Plasmid</keyword>
<evidence type="ECO:0000256" key="7">
    <source>
        <dbReference type="ARBA" id="ARBA00022989"/>
    </source>
</evidence>
<keyword evidence="4" id="KW-0349">Heme</keyword>
<keyword evidence="5 10" id="KW-0812">Transmembrane</keyword>
<dbReference type="RefSeq" id="WP_005680103.1">
    <property type="nucleotide sequence ID" value="NZ_CP015231.1"/>
</dbReference>
<dbReference type="Pfam" id="PF01127">
    <property type="entry name" value="Sdh_cyt"/>
    <property type="match status" value="1"/>
</dbReference>
<name>A0A1B1A9E4_9RHOB</name>
<comment type="cofactor">
    <cofactor evidence="1">
        <name>heme</name>
        <dbReference type="ChEBI" id="CHEBI:30413"/>
    </cofactor>
</comment>
<evidence type="ECO:0000313" key="11">
    <source>
        <dbReference type="EMBL" id="ANP43193.1"/>
    </source>
</evidence>
<dbReference type="GO" id="GO:0046872">
    <property type="term" value="F:metal ion binding"/>
    <property type="evidence" value="ECO:0007669"/>
    <property type="project" value="UniProtKB-KW"/>
</dbReference>